<dbReference type="RefSeq" id="XP_029708682.2">
    <property type="nucleotide sequence ID" value="XM_029852822.2"/>
</dbReference>
<name>A0ABM1ZQ37_AEDAL</name>
<keyword evidence="3" id="KW-0964">Secreted</keyword>
<keyword evidence="4" id="KW-0732">Signal</keyword>
<comment type="subcellular location">
    <subcellularLocation>
        <location evidence="1">Secreted</location>
    </subcellularLocation>
</comment>
<dbReference type="InterPro" id="IPR036728">
    <property type="entry name" value="PBP_GOBP_sf"/>
</dbReference>
<sequence length="153" mass="17786">MLAQFQKDHFPKQFAIMTGHVTFLLLVLTTSTVYGSIYTKSQVREIFSAGKKCMRILNIPLESDIVERVLYNRDVVKDEETLKYFDCGTKKLGWVDNEGNLEISSMVEFFSRNIPRKEVQDVLEKCKISFDGANVGEKMFNYHQCFFEKKKFG</sequence>
<evidence type="ECO:0000256" key="4">
    <source>
        <dbReference type="ARBA" id="ARBA00022729"/>
    </source>
</evidence>
<keyword evidence="6" id="KW-1185">Reference proteome</keyword>
<dbReference type="GeneID" id="109407716"/>
<organism evidence="5 6">
    <name type="scientific">Aedes albopictus</name>
    <name type="common">Asian tiger mosquito</name>
    <name type="synonym">Stegomyia albopicta</name>
    <dbReference type="NCBI Taxonomy" id="7160"/>
    <lineage>
        <taxon>Eukaryota</taxon>
        <taxon>Metazoa</taxon>
        <taxon>Ecdysozoa</taxon>
        <taxon>Arthropoda</taxon>
        <taxon>Hexapoda</taxon>
        <taxon>Insecta</taxon>
        <taxon>Pterygota</taxon>
        <taxon>Neoptera</taxon>
        <taxon>Endopterygota</taxon>
        <taxon>Diptera</taxon>
        <taxon>Nematocera</taxon>
        <taxon>Culicoidea</taxon>
        <taxon>Culicidae</taxon>
        <taxon>Culicinae</taxon>
        <taxon>Aedini</taxon>
        <taxon>Aedes</taxon>
        <taxon>Stegomyia</taxon>
    </lineage>
</organism>
<dbReference type="SUPFAM" id="SSF47565">
    <property type="entry name" value="Insect pheromone/odorant-binding proteins"/>
    <property type="match status" value="1"/>
</dbReference>
<evidence type="ECO:0000313" key="5">
    <source>
        <dbReference type="EnsemblMetazoa" id="AALFPA23_020579.P30392"/>
    </source>
</evidence>
<dbReference type="SMART" id="SM00708">
    <property type="entry name" value="PhBP"/>
    <property type="match status" value="1"/>
</dbReference>
<dbReference type="CDD" id="cd23992">
    <property type="entry name" value="PBP_GOBP"/>
    <property type="match status" value="1"/>
</dbReference>
<evidence type="ECO:0000256" key="1">
    <source>
        <dbReference type="ARBA" id="ARBA00004613"/>
    </source>
</evidence>
<reference evidence="5" key="2">
    <citation type="submission" date="2025-05" db="UniProtKB">
        <authorList>
            <consortium name="EnsemblMetazoa"/>
        </authorList>
    </citation>
    <scope>IDENTIFICATION</scope>
    <source>
        <strain evidence="5">Foshan</strain>
    </source>
</reference>
<evidence type="ECO:0000256" key="2">
    <source>
        <dbReference type="ARBA" id="ARBA00008098"/>
    </source>
</evidence>
<dbReference type="PANTHER" id="PTHR11857">
    <property type="entry name" value="ODORANT BINDING PROTEIN-RELATED"/>
    <property type="match status" value="1"/>
</dbReference>
<evidence type="ECO:0000256" key="3">
    <source>
        <dbReference type="ARBA" id="ARBA00022525"/>
    </source>
</evidence>
<dbReference type="EnsemblMetazoa" id="AALFPA23_020579.R30392">
    <property type="protein sequence ID" value="AALFPA23_020579.P30392"/>
    <property type="gene ID" value="AALFPA23_020579"/>
</dbReference>
<dbReference type="InterPro" id="IPR006170">
    <property type="entry name" value="PBP/GOBP"/>
</dbReference>
<reference evidence="6" key="1">
    <citation type="journal article" date="2015" name="Proc. Natl. Acad. Sci. U.S.A.">
        <title>Genome sequence of the Asian Tiger mosquito, Aedes albopictus, reveals insights into its biology, genetics, and evolution.</title>
        <authorList>
            <person name="Chen X.G."/>
            <person name="Jiang X."/>
            <person name="Gu J."/>
            <person name="Xu M."/>
            <person name="Wu Y."/>
            <person name="Deng Y."/>
            <person name="Zhang C."/>
            <person name="Bonizzoni M."/>
            <person name="Dermauw W."/>
            <person name="Vontas J."/>
            <person name="Armbruster P."/>
            <person name="Huang X."/>
            <person name="Yang Y."/>
            <person name="Zhang H."/>
            <person name="He W."/>
            <person name="Peng H."/>
            <person name="Liu Y."/>
            <person name="Wu K."/>
            <person name="Chen J."/>
            <person name="Lirakis M."/>
            <person name="Topalis P."/>
            <person name="Van Leeuwen T."/>
            <person name="Hall A.B."/>
            <person name="Jiang X."/>
            <person name="Thorpe C."/>
            <person name="Mueller R.L."/>
            <person name="Sun C."/>
            <person name="Waterhouse R.M."/>
            <person name="Yan G."/>
            <person name="Tu Z.J."/>
            <person name="Fang X."/>
            <person name="James A.A."/>
        </authorList>
    </citation>
    <scope>NUCLEOTIDE SEQUENCE [LARGE SCALE GENOMIC DNA]</scope>
    <source>
        <strain evidence="6">Foshan</strain>
    </source>
</reference>
<dbReference type="Proteomes" id="UP000069940">
    <property type="component" value="Unassembled WGS sequence"/>
</dbReference>
<evidence type="ECO:0000313" key="6">
    <source>
        <dbReference type="Proteomes" id="UP000069940"/>
    </source>
</evidence>
<dbReference type="Gene3D" id="1.10.238.20">
    <property type="entry name" value="Pheromone/general odorant binding protein domain"/>
    <property type="match status" value="1"/>
</dbReference>
<protein>
    <submittedName>
        <fullName evidence="5">Uncharacterized protein</fullName>
    </submittedName>
</protein>
<dbReference type="Pfam" id="PF01395">
    <property type="entry name" value="PBP_GOBP"/>
    <property type="match status" value="1"/>
</dbReference>
<comment type="similarity">
    <text evidence="2">Belongs to the PBP/GOBP family.</text>
</comment>
<proteinExistence type="inferred from homology"/>
<accession>A0ABM1ZQ37</accession>